<accession>A0A0A9YG59</accession>
<protein>
    <submittedName>
        <fullName evidence="1">Glutathione synthetase</fullName>
    </submittedName>
</protein>
<feature type="non-terminal residue" evidence="1">
    <location>
        <position position="1"/>
    </location>
</feature>
<sequence>QIHACFLKGLDLDPYLRGYVEFEQRAEERVKPSIVQMGQGTPYHRQCLEWYLKEFPNLGIMSALNKHCSLVLFDLMDSLVEYNEKHKQSKIELPDWLVVEIDRLVSSDPVEEHHALKIFEILTKNKNVELRDRLQLKIFPKCAKPNVLCRFLKKHPEVILSNLDSLMNDVLTNEYNPWKYNSFIKRCKLYDAIRAEMVKVSLATLDQAATTDESDFRKQLRMKKN</sequence>
<feature type="non-terminal residue" evidence="1">
    <location>
        <position position="225"/>
    </location>
</feature>
<dbReference type="EMBL" id="GBHO01013008">
    <property type="protein sequence ID" value="JAG30596.1"/>
    <property type="molecule type" value="Transcribed_RNA"/>
</dbReference>
<dbReference type="AlphaFoldDB" id="A0A0A9YG59"/>
<gene>
    <name evidence="1" type="primary">gshB_0</name>
    <name evidence="1" type="ORF">CM83_14753</name>
</gene>
<reference evidence="1" key="1">
    <citation type="journal article" date="2014" name="PLoS ONE">
        <title>Transcriptome-Based Identification of ABC Transporters in the Western Tarnished Plant Bug Lygus hesperus.</title>
        <authorList>
            <person name="Hull J.J."/>
            <person name="Chaney K."/>
            <person name="Geib S.M."/>
            <person name="Fabrick J.A."/>
            <person name="Brent C.S."/>
            <person name="Walsh D."/>
            <person name="Lavine L.C."/>
        </authorList>
    </citation>
    <scope>NUCLEOTIDE SEQUENCE</scope>
</reference>
<evidence type="ECO:0000313" key="1">
    <source>
        <dbReference type="EMBL" id="JAG30596.1"/>
    </source>
</evidence>
<proteinExistence type="predicted"/>
<organism evidence="1">
    <name type="scientific">Lygus hesperus</name>
    <name type="common">Western plant bug</name>
    <dbReference type="NCBI Taxonomy" id="30085"/>
    <lineage>
        <taxon>Eukaryota</taxon>
        <taxon>Metazoa</taxon>
        <taxon>Ecdysozoa</taxon>
        <taxon>Arthropoda</taxon>
        <taxon>Hexapoda</taxon>
        <taxon>Insecta</taxon>
        <taxon>Pterygota</taxon>
        <taxon>Neoptera</taxon>
        <taxon>Paraneoptera</taxon>
        <taxon>Hemiptera</taxon>
        <taxon>Heteroptera</taxon>
        <taxon>Panheteroptera</taxon>
        <taxon>Cimicomorpha</taxon>
        <taxon>Miridae</taxon>
        <taxon>Mirini</taxon>
        <taxon>Lygus</taxon>
    </lineage>
</organism>
<reference evidence="1" key="2">
    <citation type="submission" date="2014-07" db="EMBL/GenBank/DDBJ databases">
        <authorList>
            <person name="Hull J."/>
        </authorList>
    </citation>
    <scope>NUCLEOTIDE SEQUENCE</scope>
</reference>
<name>A0A0A9YG59_LYGHE</name>